<organism evidence="2 3">
    <name type="scientific">Chlamydomonas reinhardtii</name>
    <name type="common">Chlamydomonas smithii</name>
    <dbReference type="NCBI Taxonomy" id="3055"/>
    <lineage>
        <taxon>Eukaryota</taxon>
        <taxon>Viridiplantae</taxon>
        <taxon>Chlorophyta</taxon>
        <taxon>core chlorophytes</taxon>
        <taxon>Chlorophyceae</taxon>
        <taxon>CS clade</taxon>
        <taxon>Chlamydomonadales</taxon>
        <taxon>Chlamydomonadaceae</taxon>
        <taxon>Chlamydomonas</taxon>
    </lineage>
</organism>
<keyword evidence="3" id="KW-1185">Reference proteome</keyword>
<dbReference type="AlphaFoldDB" id="A0A2K3CUB2"/>
<evidence type="ECO:0000256" key="1">
    <source>
        <dbReference type="SAM" id="MobiDB-lite"/>
    </source>
</evidence>
<feature type="region of interest" description="Disordered" evidence="1">
    <location>
        <begin position="123"/>
        <end position="147"/>
    </location>
</feature>
<name>A0A2K3CUB2_CHLRE</name>
<dbReference type="EMBL" id="CM008977">
    <property type="protein sequence ID" value="PNW71862.1"/>
    <property type="molecule type" value="Genomic_DNA"/>
</dbReference>
<dbReference type="Proteomes" id="UP000006906">
    <property type="component" value="Chromosome 16"/>
</dbReference>
<feature type="compositionally biased region" description="Low complexity" evidence="1">
    <location>
        <begin position="304"/>
        <end position="313"/>
    </location>
</feature>
<feature type="region of interest" description="Disordered" evidence="1">
    <location>
        <begin position="390"/>
        <end position="433"/>
    </location>
</feature>
<dbReference type="RefSeq" id="XP_042915811.1">
    <property type="nucleotide sequence ID" value="XM_043071140.1"/>
</dbReference>
<gene>
    <name evidence="2" type="ORF">CHLRE_16g670000v5</name>
</gene>
<feature type="compositionally biased region" description="Basic residues" evidence="1">
    <location>
        <begin position="413"/>
        <end position="424"/>
    </location>
</feature>
<reference evidence="2 3" key="1">
    <citation type="journal article" date="2007" name="Science">
        <title>The Chlamydomonas genome reveals the evolution of key animal and plant functions.</title>
        <authorList>
            <person name="Merchant S.S."/>
            <person name="Prochnik S.E."/>
            <person name="Vallon O."/>
            <person name="Harris E.H."/>
            <person name="Karpowicz S.J."/>
            <person name="Witman G.B."/>
            <person name="Terry A."/>
            <person name="Salamov A."/>
            <person name="Fritz-Laylin L.K."/>
            <person name="Marechal-Drouard L."/>
            <person name="Marshall W.F."/>
            <person name="Qu L.H."/>
            <person name="Nelson D.R."/>
            <person name="Sanderfoot A.A."/>
            <person name="Spalding M.H."/>
            <person name="Kapitonov V.V."/>
            <person name="Ren Q."/>
            <person name="Ferris P."/>
            <person name="Lindquist E."/>
            <person name="Shapiro H."/>
            <person name="Lucas S.M."/>
            <person name="Grimwood J."/>
            <person name="Schmutz J."/>
            <person name="Cardol P."/>
            <person name="Cerutti H."/>
            <person name="Chanfreau G."/>
            <person name="Chen C.L."/>
            <person name="Cognat V."/>
            <person name="Croft M.T."/>
            <person name="Dent R."/>
            <person name="Dutcher S."/>
            <person name="Fernandez E."/>
            <person name="Fukuzawa H."/>
            <person name="Gonzalez-Ballester D."/>
            <person name="Gonzalez-Halphen D."/>
            <person name="Hallmann A."/>
            <person name="Hanikenne M."/>
            <person name="Hippler M."/>
            <person name="Inwood W."/>
            <person name="Jabbari K."/>
            <person name="Kalanon M."/>
            <person name="Kuras R."/>
            <person name="Lefebvre P.A."/>
            <person name="Lemaire S.D."/>
            <person name="Lobanov A.V."/>
            <person name="Lohr M."/>
            <person name="Manuell A."/>
            <person name="Meier I."/>
            <person name="Mets L."/>
            <person name="Mittag M."/>
            <person name="Mittelmeier T."/>
            <person name="Moroney J.V."/>
            <person name="Moseley J."/>
            <person name="Napoli C."/>
            <person name="Nedelcu A.M."/>
            <person name="Niyogi K."/>
            <person name="Novoselov S.V."/>
            <person name="Paulsen I.T."/>
            <person name="Pazour G."/>
            <person name="Purton S."/>
            <person name="Ral J.P."/>
            <person name="Riano-Pachon D.M."/>
            <person name="Riekhof W."/>
            <person name="Rymarquis L."/>
            <person name="Schroda M."/>
            <person name="Stern D."/>
            <person name="Umen J."/>
            <person name="Willows R."/>
            <person name="Wilson N."/>
            <person name="Zimmer S.L."/>
            <person name="Allmer J."/>
            <person name="Balk J."/>
            <person name="Bisova K."/>
            <person name="Chen C.J."/>
            <person name="Elias M."/>
            <person name="Gendler K."/>
            <person name="Hauser C."/>
            <person name="Lamb M.R."/>
            <person name="Ledford H."/>
            <person name="Long J.C."/>
            <person name="Minagawa J."/>
            <person name="Page M.D."/>
            <person name="Pan J."/>
            <person name="Pootakham W."/>
            <person name="Roje S."/>
            <person name="Rose A."/>
            <person name="Stahlberg E."/>
            <person name="Terauchi A.M."/>
            <person name="Yang P."/>
            <person name="Ball S."/>
            <person name="Bowler C."/>
            <person name="Dieckmann C.L."/>
            <person name="Gladyshev V.N."/>
            <person name="Green P."/>
            <person name="Jorgensen R."/>
            <person name="Mayfield S."/>
            <person name="Mueller-Roeber B."/>
            <person name="Rajamani S."/>
            <person name="Sayre R.T."/>
            <person name="Brokstein P."/>
            <person name="Dubchak I."/>
            <person name="Goodstein D."/>
            <person name="Hornick L."/>
            <person name="Huang Y.W."/>
            <person name="Jhaveri J."/>
            <person name="Luo Y."/>
            <person name="Martinez D."/>
            <person name="Ngau W.C."/>
            <person name="Otillar B."/>
            <person name="Poliakov A."/>
            <person name="Porter A."/>
            <person name="Szajkowski L."/>
            <person name="Werner G."/>
            <person name="Zhou K."/>
            <person name="Grigoriev I.V."/>
            <person name="Rokhsar D.S."/>
            <person name="Grossman A.R."/>
        </authorList>
    </citation>
    <scope>NUCLEOTIDE SEQUENCE [LARGE SCALE GENOMIC DNA]</scope>
    <source>
        <strain evidence="3">CC-503</strain>
    </source>
</reference>
<dbReference type="KEGG" id="cre:CHLRE_16g670000v5"/>
<evidence type="ECO:0000313" key="3">
    <source>
        <dbReference type="Proteomes" id="UP000006906"/>
    </source>
</evidence>
<evidence type="ECO:0000313" key="2">
    <source>
        <dbReference type="EMBL" id="PNW71862.1"/>
    </source>
</evidence>
<sequence length="461" mass="46886">MVDIAYDPVAASTGWTTAGYYSSLLVGGGDDAAAAGCGGSMAPMPMAKLPAALPAALLPPVVGGQAVVGPSGAVATAGAQQPTAAAVRSAVEQLLLQVVIQRMCANLGVMREEDIQYIQEHMRKAASGPQQPVPKQQRPRSGGYCPSKGDGPMALPVVAAAAVLQQTLLVLAEVDAACAEVAAAFGDPAREAAALEKAMARVSDAMFAAVEAMRVRDRHAAQAAKGTSGAAATAGCIIAAASQPMAVGKENKLQQQRAKQAAPAHPVPSVASAAMASAAAAAAGQQPQDCKPAAAVGSKRSRGAEGAAFGPAAERQEGGDGVPPAAKRQAVARHATTAATAAAPGPAAAVSAAAAPTFIQQLQMLQAIKAMQACAAFARARGGLAPPVAAAVPAQPHSQQQRQQQQQQQQQHKQLHHHHHHHHQQQQLLQQAAPAKAAAAQVLMPLQPWQVEAQRWLAKLQ</sequence>
<feature type="region of interest" description="Disordered" evidence="1">
    <location>
        <begin position="283"/>
        <end position="333"/>
    </location>
</feature>
<dbReference type="InParanoid" id="A0A2K3CUB2"/>
<protein>
    <submittedName>
        <fullName evidence="2">Uncharacterized protein</fullName>
    </submittedName>
</protein>
<proteinExistence type="predicted"/>
<feature type="compositionally biased region" description="Low complexity" evidence="1">
    <location>
        <begin position="390"/>
        <end position="412"/>
    </location>
</feature>
<dbReference type="GeneID" id="66056631"/>
<accession>A0A2K3CUB2</accession>
<dbReference type="Gramene" id="PNW71862">
    <property type="protein sequence ID" value="PNW71862"/>
    <property type="gene ID" value="CHLRE_16g670000v5"/>
</dbReference>
<feature type="compositionally biased region" description="Low complexity" evidence="1">
    <location>
        <begin position="129"/>
        <end position="140"/>
    </location>
</feature>